<dbReference type="InterPro" id="IPR032675">
    <property type="entry name" value="LRR_dom_sf"/>
</dbReference>
<dbReference type="Proteomes" id="UP000504606">
    <property type="component" value="Unplaced"/>
</dbReference>
<dbReference type="InterPro" id="IPR036047">
    <property type="entry name" value="F-box-like_dom_sf"/>
</dbReference>
<dbReference type="PROSITE" id="PS50181">
    <property type="entry name" value="FBOX"/>
    <property type="match status" value="1"/>
</dbReference>
<evidence type="ECO:0000313" key="4">
    <source>
        <dbReference type="RefSeq" id="XP_052123738.1"/>
    </source>
</evidence>
<feature type="region of interest" description="Disordered" evidence="1">
    <location>
        <begin position="444"/>
        <end position="480"/>
    </location>
</feature>
<feature type="compositionally biased region" description="Polar residues" evidence="1">
    <location>
        <begin position="460"/>
        <end position="480"/>
    </location>
</feature>
<dbReference type="RefSeq" id="XP_052123738.1">
    <property type="nucleotide sequence ID" value="XM_052267778.1"/>
</dbReference>
<dbReference type="GeneID" id="113216761"/>
<feature type="domain" description="F-box" evidence="2">
    <location>
        <begin position="20"/>
        <end position="67"/>
    </location>
</feature>
<dbReference type="Pfam" id="PF12937">
    <property type="entry name" value="F-box-like"/>
    <property type="match status" value="1"/>
</dbReference>
<dbReference type="Gene3D" id="3.80.10.10">
    <property type="entry name" value="Ribonuclease Inhibitor"/>
    <property type="match status" value="1"/>
</dbReference>
<sequence length="480" mass="52460">MAQPSAAAPAEPAAPAASAEVTIECLPEELLLHVFSLLPLEDLVCRAARVCDVWQRLAYDDSLWLGAELRYTRDTQNDFIEVLRRAPSLRYLDYSGYTCDMPAEVADALSSGVSRVRELYLQTTSQIDGSVIERILLHFKDHLETLTLFINSNVAGCSFKASDQEQGTAAVGGASTASAGQDLESLSVVGSLRALRTLVLKGAWRCLLKHADVGLGCPSLRELDISGLSTDFFDDGDCFFFVLLLRHKRRHLQAVRLNGCYMPPCLLTEVAQLQALRSITTPLATLSVIEALESLEALHIQGVGRREDLIAMQHDVAAFMRSCPRFGAIKELILEDVSDYSNSMAPALAASCGRLETLRLSTGTWLDPHGLSELVRGLRQLRRLQLRGCATLGLRHLQAMPRHLPHLQLLDVRGCFGGRGVPPGVLRRLRRGLPNLRVLCDPAAAAPASRSSEREAGYSFQRTQVATDLSSTESGSSDEE</sequence>
<dbReference type="SUPFAM" id="SSF81383">
    <property type="entry name" value="F-box domain"/>
    <property type="match status" value="1"/>
</dbReference>
<dbReference type="PANTHER" id="PTHR38926">
    <property type="entry name" value="F-BOX DOMAIN CONTAINING PROTEIN, EXPRESSED"/>
    <property type="match status" value="1"/>
</dbReference>
<keyword evidence="3" id="KW-1185">Reference proteome</keyword>
<protein>
    <submittedName>
        <fullName evidence="4">Uncharacterized protein LOC113216761</fullName>
    </submittedName>
</protein>
<accession>A0A9C6WZX8</accession>
<gene>
    <name evidence="4" type="primary">LOC113216761</name>
</gene>
<reference evidence="4" key="1">
    <citation type="submission" date="2025-08" db="UniProtKB">
        <authorList>
            <consortium name="RefSeq"/>
        </authorList>
    </citation>
    <scope>IDENTIFICATION</scope>
    <source>
        <tissue evidence="4">Whole organism</tissue>
    </source>
</reference>
<organism evidence="3 4">
    <name type="scientific">Frankliniella occidentalis</name>
    <name type="common">Western flower thrips</name>
    <name type="synonym">Euthrips occidentalis</name>
    <dbReference type="NCBI Taxonomy" id="133901"/>
    <lineage>
        <taxon>Eukaryota</taxon>
        <taxon>Metazoa</taxon>
        <taxon>Ecdysozoa</taxon>
        <taxon>Arthropoda</taxon>
        <taxon>Hexapoda</taxon>
        <taxon>Insecta</taxon>
        <taxon>Pterygota</taxon>
        <taxon>Neoptera</taxon>
        <taxon>Paraneoptera</taxon>
        <taxon>Thysanoptera</taxon>
        <taxon>Terebrantia</taxon>
        <taxon>Thripoidea</taxon>
        <taxon>Thripidae</taxon>
        <taxon>Frankliniella</taxon>
    </lineage>
</organism>
<dbReference type="Gene3D" id="1.20.1280.50">
    <property type="match status" value="1"/>
</dbReference>
<evidence type="ECO:0000313" key="3">
    <source>
        <dbReference type="Proteomes" id="UP000504606"/>
    </source>
</evidence>
<dbReference type="KEGG" id="foc:113216761"/>
<proteinExistence type="predicted"/>
<dbReference type="AlphaFoldDB" id="A0A9C6WZX8"/>
<dbReference type="OrthoDB" id="10257471at2759"/>
<dbReference type="PANTHER" id="PTHR38926:SF5">
    <property type="entry name" value="F-BOX AND LEUCINE-RICH REPEAT PROTEIN 6"/>
    <property type="match status" value="1"/>
</dbReference>
<evidence type="ECO:0000256" key="1">
    <source>
        <dbReference type="SAM" id="MobiDB-lite"/>
    </source>
</evidence>
<name>A0A9C6WZX8_FRAOC</name>
<evidence type="ECO:0000259" key="2">
    <source>
        <dbReference type="PROSITE" id="PS50181"/>
    </source>
</evidence>
<dbReference type="SUPFAM" id="SSF52047">
    <property type="entry name" value="RNI-like"/>
    <property type="match status" value="1"/>
</dbReference>
<dbReference type="InterPro" id="IPR001810">
    <property type="entry name" value="F-box_dom"/>
</dbReference>